<dbReference type="InterPro" id="IPR006659">
    <property type="entry name" value="Arsenate_reductase"/>
</dbReference>
<accession>A0A1M6BHZ8</accession>
<dbReference type="Gene3D" id="3.40.30.10">
    <property type="entry name" value="Glutaredoxin"/>
    <property type="match status" value="1"/>
</dbReference>
<dbReference type="Proteomes" id="UP000184432">
    <property type="component" value="Unassembled WGS sequence"/>
</dbReference>
<dbReference type="PROSITE" id="PS51353">
    <property type="entry name" value="ARSC"/>
    <property type="match status" value="1"/>
</dbReference>
<dbReference type="PANTHER" id="PTHR30041">
    <property type="entry name" value="ARSENATE REDUCTASE"/>
    <property type="match status" value="1"/>
</dbReference>
<comment type="similarity">
    <text evidence="1 3">Belongs to the ArsC family.</text>
</comment>
<dbReference type="Pfam" id="PF03960">
    <property type="entry name" value="ArsC"/>
    <property type="match status" value="1"/>
</dbReference>
<reference evidence="5" key="1">
    <citation type="submission" date="2016-11" db="EMBL/GenBank/DDBJ databases">
        <authorList>
            <person name="Varghese N."/>
            <person name="Submissions S."/>
        </authorList>
    </citation>
    <scope>NUCLEOTIDE SEQUENCE [LARGE SCALE GENOMIC DNA]</scope>
    <source>
        <strain evidence="5">DSM 22623</strain>
    </source>
</reference>
<proteinExistence type="inferred from homology"/>
<evidence type="ECO:0000313" key="5">
    <source>
        <dbReference type="Proteomes" id="UP000184432"/>
    </source>
</evidence>
<name>A0A1M6BHZ8_9FLAO</name>
<evidence type="ECO:0000256" key="3">
    <source>
        <dbReference type="PROSITE-ProRule" id="PRU01282"/>
    </source>
</evidence>
<dbReference type="CDD" id="cd03034">
    <property type="entry name" value="ArsC_ArsC"/>
    <property type="match status" value="1"/>
</dbReference>
<evidence type="ECO:0000313" key="4">
    <source>
        <dbReference type="EMBL" id="SHI48400.1"/>
    </source>
</evidence>
<gene>
    <name evidence="4" type="ORF">SAMN04488508_101846</name>
</gene>
<organism evidence="4 5">
    <name type="scientific">Aquimarina spongiae</name>
    <dbReference type="NCBI Taxonomy" id="570521"/>
    <lineage>
        <taxon>Bacteria</taxon>
        <taxon>Pseudomonadati</taxon>
        <taxon>Bacteroidota</taxon>
        <taxon>Flavobacteriia</taxon>
        <taxon>Flavobacteriales</taxon>
        <taxon>Flavobacteriaceae</taxon>
        <taxon>Aquimarina</taxon>
    </lineage>
</organism>
<dbReference type="NCBIfam" id="TIGR00014">
    <property type="entry name" value="arsC"/>
    <property type="match status" value="1"/>
</dbReference>
<dbReference type="SUPFAM" id="SSF52833">
    <property type="entry name" value="Thioredoxin-like"/>
    <property type="match status" value="1"/>
</dbReference>
<dbReference type="InterPro" id="IPR006660">
    <property type="entry name" value="Arsenate_reductase-like"/>
</dbReference>
<evidence type="ECO:0000256" key="1">
    <source>
        <dbReference type="ARBA" id="ARBA00007198"/>
    </source>
</evidence>
<keyword evidence="5" id="KW-1185">Reference proteome</keyword>
<dbReference type="AlphaFoldDB" id="A0A1M6BHZ8"/>
<dbReference type="RefSeq" id="WP_073314179.1">
    <property type="nucleotide sequence ID" value="NZ_FQYP01000001.1"/>
</dbReference>
<dbReference type="EMBL" id="FQYP01000001">
    <property type="protein sequence ID" value="SHI48400.1"/>
    <property type="molecule type" value="Genomic_DNA"/>
</dbReference>
<sequence length="114" mass="13180">MKTIIYHNPRCRKSRETLAILEEKQEEIETVKYLETPPSKKDLTEIIAMLGISPIDLVRKNEAIWKENFKGKELSNQEVVDILIEHPKLIERPIVIKNGKAVIGRPPEKVIEIL</sequence>
<dbReference type="OrthoDB" id="9808142at2"/>
<evidence type="ECO:0000256" key="2">
    <source>
        <dbReference type="ARBA" id="ARBA00023002"/>
    </source>
</evidence>
<protein>
    <submittedName>
        <fullName evidence="4">Arsenate reductase</fullName>
    </submittedName>
</protein>
<dbReference type="InterPro" id="IPR036249">
    <property type="entry name" value="Thioredoxin-like_sf"/>
</dbReference>
<dbReference type="PANTHER" id="PTHR30041:SF4">
    <property type="entry name" value="ARSENATE REDUCTASE"/>
    <property type="match status" value="1"/>
</dbReference>
<dbReference type="STRING" id="570521.SAMN04488508_101846"/>
<keyword evidence="2" id="KW-0560">Oxidoreductase</keyword>
<dbReference type="GO" id="GO:0008794">
    <property type="term" value="F:arsenate reductase (glutaredoxin) activity"/>
    <property type="evidence" value="ECO:0007669"/>
    <property type="project" value="InterPro"/>
</dbReference>